<keyword evidence="3" id="KW-1185">Reference proteome</keyword>
<organism evidence="2 3">
    <name type="scientific">Tritrichomonas foetus</name>
    <dbReference type="NCBI Taxonomy" id="1144522"/>
    <lineage>
        <taxon>Eukaryota</taxon>
        <taxon>Metamonada</taxon>
        <taxon>Parabasalia</taxon>
        <taxon>Tritrichomonadida</taxon>
        <taxon>Tritrichomonadidae</taxon>
        <taxon>Tritrichomonas</taxon>
    </lineage>
</organism>
<dbReference type="VEuPathDB" id="TrichDB:TRFO_33092"/>
<dbReference type="Pfam" id="PF23096">
    <property type="entry name" value="HEAT_PSME4"/>
    <property type="match status" value="1"/>
</dbReference>
<dbReference type="GeneID" id="94843580"/>
<dbReference type="PANTHER" id="PTHR32170">
    <property type="entry name" value="PROTEASOME ACTIVATOR COMPLEX SUBUNIT 4"/>
    <property type="match status" value="1"/>
</dbReference>
<proteinExistence type="predicted"/>
<feature type="domain" description="Proteasome activator complex subunit 4-like HEAT repeat-like" evidence="1">
    <location>
        <begin position="1108"/>
        <end position="1261"/>
    </location>
</feature>
<sequence>MSACNQARADALKSLLPQYIQDSIEDEQKEWKAAILQKLPDVLSRGKSDEVEFWITALEDYIELKTFTFTYQEVEIIAQTLFDFIITTKDMNLLKTVGSAFVLIVKPQHIKINLVLEWKPLYKLIYDVMISHSKTKTRKYPSKLAFTLISIVRISRNYFSETATDEMLDMWSHMLDPSQHTFILAQCLLSLFLPVNLGQHNKWLQKFLDLWTLFRNDCFDFQFFSLFARLSRFGFDDIPWDRILPFLFNIISYYTGIPTTLLPPSNSQILNYHPELFFEFFKDINSASSSNFRLFSMIVVNLLTGKTKELARSLVERLLHLIAPFCTASSHSEDEEQCFAPVELLNEFVSLYLHRYQKEKKYGSLHEPLTQDDNDWFVSKILPLILMEIFHEDPQFSYIMEVVQLAPSMTILPIFQAVENSLEYVHLKQGAYATLTAVAPTVIYTKEGLTDFMMILEKHLPEDLNFMDTLKTSVVFSLMTVISASMKFSEEHEPFILEVTQKCILFAQHAIGEEYATSLAELMTMLGCVVRSSPQKTVNKIVQMVKNDYENIPENGLLAIVEALEVYCVKSFSSIALNPKKIKDYIVLEAMVRQNEKFTLENIEKIQLIIESGAKNEDRKIQKVSLHILKWLLRNLMSVYPDIPKNAGITLLTKANLVWHVPSEEEKIASIATIEFGIKLMHEFFEKDDRKSQKIAVGIGKSLLKGIQSAVSDTDMVHEEEGEYFKQPKLKIFSVPEFVKYFEQIYYELFEFIEKPNIHVTAIKRVIQTVIQTIIPKDSMASNLDSVISEYRIYSNMAKLSNLLPPLESMTYLIAYSKSMIAYASRSSVKQNYITKLMRNITEKIFSYAKYHHTRVRTLINIYFANITAQFRTQFVDYIERCIDPISDPSLDEDTLSGYCSVAFSIANFDVSVRSFDIMSKVALAVCRQLPKDVPDDSARHLRQVVVVYLDQIDPCDPRMNNEEIFKIREFLAIEAMDRHAKNKVSRETQNYAAALVCSVIVGHTHLMSLPFFNFLISIITTDDMVVRDCIVQMIPTIIEKLIPRVPRPIGLEVEEVTPENYDLVAFKDRPFHDQAKMKPRFLTREELMDSNVLSEFLSSDVINDRIEVHKLIFEKICDDHTIVDKFIAIIIDSQVHKEETFLKTRVLFWSTLCRFIGIEFILELIQKLYKMIDPNSTLAHHVIAAEIFAGSIHSLKGRKYEEVEKVSNVVKPFVTQLIQTIDPEYHSIWYFSFYASFTDIDPRRIFWLYDHILTCVPKGDGLRAARSVSLICDILLDAAYNIKSLRSKIQDIAAQPLFSKESLQFEQVRECSVRALSSILAISFDLEKRGFNEESHKILDRFLSETTESFIIRWIYGQFSSQSTSSIASGGYILEHLNHWVDYIVDKDEKEEKIARSALMSAATSNWLGSICKLPISLENVMEMIDKMLDALNPKKHHWQVQTAQLLITESFLGSIFFFLDDSVLEGMIEDRIIPGLLHQHPDVQDAASQLLTFVVKNSLLLRDKLPYIVARFINMLQDRENLSRRIAGAKGLGSIISGTLLFDYVPQYVIDSFSALTEALEVDTSVETIITQFLSDFWAIYDNNLMKNIAETLAPFHASLRPSYFC</sequence>
<evidence type="ECO:0000259" key="1">
    <source>
        <dbReference type="Pfam" id="PF23096"/>
    </source>
</evidence>
<dbReference type="InterPro" id="IPR035309">
    <property type="entry name" value="PSME4"/>
</dbReference>
<gene>
    <name evidence="2" type="ORF">TRFO_33092</name>
</gene>
<dbReference type="GO" id="GO:0005634">
    <property type="term" value="C:nucleus"/>
    <property type="evidence" value="ECO:0007669"/>
    <property type="project" value="TreeGrafter"/>
</dbReference>
<name>A0A1J4JMD2_9EUKA</name>
<dbReference type="RefSeq" id="XP_068353399.1">
    <property type="nucleotide sequence ID" value="XM_068508876.1"/>
</dbReference>
<dbReference type="EMBL" id="MLAK01000963">
    <property type="protein sequence ID" value="OHT00263.1"/>
    <property type="molecule type" value="Genomic_DNA"/>
</dbReference>
<dbReference type="InterPro" id="IPR055455">
    <property type="entry name" value="HEAT_PSME4"/>
</dbReference>
<accession>A0A1J4JMD2</accession>
<evidence type="ECO:0000313" key="3">
    <source>
        <dbReference type="Proteomes" id="UP000179807"/>
    </source>
</evidence>
<dbReference type="GO" id="GO:0070628">
    <property type="term" value="F:proteasome binding"/>
    <property type="evidence" value="ECO:0007669"/>
    <property type="project" value="InterPro"/>
</dbReference>
<dbReference type="GO" id="GO:0010499">
    <property type="term" value="P:proteasomal ubiquitin-independent protein catabolic process"/>
    <property type="evidence" value="ECO:0007669"/>
    <property type="project" value="TreeGrafter"/>
</dbReference>
<comment type="caution">
    <text evidence="2">The sequence shown here is derived from an EMBL/GenBank/DDBJ whole genome shotgun (WGS) entry which is preliminary data.</text>
</comment>
<dbReference type="SUPFAM" id="SSF48371">
    <property type="entry name" value="ARM repeat"/>
    <property type="match status" value="2"/>
</dbReference>
<protein>
    <recommendedName>
        <fullName evidence="1">Proteasome activator complex subunit 4-like HEAT repeat-like domain-containing protein</fullName>
    </recommendedName>
</protein>
<dbReference type="PANTHER" id="PTHR32170:SF3">
    <property type="entry name" value="PROTEASOME ACTIVATOR COMPLEX SUBUNIT 4"/>
    <property type="match status" value="1"/>
</dbReference>
<dbReference type="GO" id="GO:0005829">
    <property type="term" value="C:cytosol"/>
    <property type="evidence" value="ECO:0007669"/>
    <property type="project" value="TreeGrafter"/>
</dbReference>
<evidence type="ECO:0000313" key="2">
    <source>
        <dbReference type="EMBL" id="OHT00263.1"/>
    </source>
</evidence>
<dbReference type="GO" id="GO:0016504">
    <property type="term" value="F:peptidase activator activity"/>
    <property type="evidence" value="ECO:0007669"/>
    <property type="project" value="InterPro"/>
</dbReference>
<dbReference type="Proteomes" id="UP000179807">
    <property type="component" value="Unassembled WGS sequence"/>
</dbReference>
<reference evidence="2" key="1">
    <citation type="submission" date="2016-10" db="EMBL/GenBank/DDBJ databases">
        <authorList>
            <person name="Benchimol M."/>
            <person name="Almeida L.G."/>
            <person name="Vasconcelos A.T."/>
            <person name="Perreira-Neves A."/>
            <person name="Rosa I.A."/>
            <person name="Tasca T."/>
            <person name="Bogo M.R."/>
            <person name="de Souza W."/>
        </authorList>
    </citation>
    <scope>NUCLEOTIDE SEQUENCE [LARGE SCALE GENOMIC DNA]</scope>
    <source>
        <strain evidence="2">K</strain>
    </source>
</reference>
<dbReference type="InterPro" id="IPR016024">
    <property type="entry name" value="ARM-type_fold"/>
</dbReference>
<dbReference type="OrthoDB" id="17907at2759"/>